<evidence type="ECO:0000313" key="4">
    <source>
        <dbReference type="Proteomes" id="UP000219559"/>
    </source>
</evidence>
<dbReference type="EMBL" id="NBWU01000005">
    <property type="protein sequence ID" value="PCE63295.1"/>
    <property type="molecule type" value="Genomic_DNA"/>
</dbReference>
<gene>
    <name evidence="3" type="ORF">B7P33_13830</name>
</gene>
<dbReference type="PANTHER" id="PTHR43586:SF15">
    <property type="entry name" value="BLR3095 PROTEIN"/>
    <property type="match status" value="1"/>
</dbReference>
<dbReference type="SUPFAM" id="SSF53383">
    <property type="entry name" value="PLP-dependent transferases"/>
    <property type="match status" value="1"/>
</dbReference>
<comment type="caution">
    <text evidence="3">The sequence shown here is derived from an EMBL/GenBank/DDBJ whole genome shotgun (WGS) entry which is preliminary data.</text>
</comment>
<dbReference type="RefSeq" id="WP_097443250.1">
    <property type="nucleotide sequence ID" value="NZ_NBWU01000005.1"/>
</dbReference>
<dbReference type="InterPro" id="IPR015424">
    <property type="entry name" value="PyrdxlP-dep_Trfase"/>
</dbReference>
<dbReference type="Gene3D" id="3.90.1150.10">
    <property type="entry name" value="Aspartate Aminotransferase, domain 1"/>
    <property type="match status" value="1"/>
</dbReference>
<sequence>MDIAALSAHFPATETSTYLNTPATGLLSRLLLEWRRDHDQEFLLKGSGFKSRYFQDMQGVRQTVSDFFDGEVARVSLVQNFTLALNALVRGLASTEKVLVFDCDYPSLWWPFKEQGCELVQIPIDTPPNELLDRIKKEGITVFAFSLVQYLSGIPMDLDLVKEIKSRYPEVLLIADGTQFCGTQAFSFADSGIDILGASAYKWMLGGFGCGFFMHKEGVEDRLQISQIGYHAARYDMENTRPALAARLEPGHLDTLSFGSMAFSLRFLGQIGMQKVAAHLNELSEKSKDGLAALGLLDQRIGLEAKHTTIYNVAGVPGLDEYLVANGVVCAPRGPGVRVGFHIYNTLDDVDRFLGLVKAIR</sequence>
<dbReference type="InterPro" id="IPR015422">
    <property type="entry name" value="PyrdxlP-dep_Trfase_small"/>
</dbReference>
<dbReference type="AlphaFoldDB" id="A0A2A4G6C7"/>
<feature type="domain" description="Aminotransferase class V" evidence="2">
    <location>
        <begin position="49"/>
        <end position="353"/>
    </location>
</feature>
<dbReference type="Gene3D" id="3.40.640.10">
    <property type="entry name" value="Type I PLP-dependent aspartate aminotransferase-like (Major domain)"/>
    <property type="match status" value="1"/>
</dbReference>
<protein>
    <recommendedName>
        <fullName evidence="2">Aminotransferase class V domain-containing protein</fullName>
    </recommendedName>
</protein>
<dbReference type="PANTHER" id="PTHR43586">
    <property type="entry name" value="CYSTEINE DESULFURASE"/>
    <property type="match status" value="1"/>
</dbReference>
<name>A0A2A4G6C7_9FLAO</name>
<proteinExistence type="predicted"/>
<evidence type="ECO:0000256" key="1">
    <source>
        <dbReference type="ARBA" id="ARBA00022898"/>
    </source>
</evidence>
<dbReference type="Pfam" id="PF00266">
    <property type="entry name" value="Aminotran_5"/>
    <property type="match status" value="1"/>
</dbReference>
<accession>A0A2A4G6C7</accession>
<dbReference type="InterPro" id="IPR015421">
    <property type="entry name" value="PyrdxlP-dep_Trfase_major"/>
</dbReference>
<evidence type="ECO:0000259" key="2">
    <source>
        <dbReference type="Pfam" id="PF00266"/>
    </source>
</evidence>
<dbReference type="InterPro" id="IPR000192">
    <property type="entry name" value="Aminotrans_V_dom"/>
</dbReference>
<organism evidence="3 4">
    <name type="scientific">Sediminicola luteus</name>
    <dbReference type="NCBI Taxonomy" id="319238"/>
    <lineage>
        <taxon>Bacteria</taxon>
        <taxon>Pseudomonadati</taxon>
        <taxon>Bacteroidota</taxon>
        <taxon>Flavobacteriia</taxon>
        <taxon>Flavobacteriales</taxon>
        <taxon>Flavobacteriaceae</taxon>
        <taxon>Sediminicola</taxon>
    </lineage>
</organism>
<keyword evidence="1" id="KW-0663">Pyridoxal phosphate</keyword>
<reference evidence="3 4" key="1">
    <citation type="submission" date="2017-04" db="EMBL/GenBank/DDBJ databases">
        <title>A new member of the family Flavobacteriaceae isolated from ascidians.</title>
        <authorList>
            <person name="Chen L."/>
        </authorList>
    </citation>
    <scope>NUCLEOTIDE SEQUENCE [LARGE SCALE GENOMIC DNA]</scope>
    <source>
        <strain evidence="3 4">HQA918</strain>
    </source>
</reference>
<evidence type="ECO:0000313" key="3">
    <source>
        <dbReference type="EMBL" id="PCE63295.1"/>
    </source>
</evidence>
<dbReference type="OrthoDB" id="513408at2"/>
<dbReference type="Proteomes" id="UP000219559">
    <property type="component" value="Unassembled WGS sequence"/>
</dbReference>
<keyword evidence="4" id="KW-1185">Reference proteome</keyword>